<feature type="transmembrane region" description="Helical" evidence="1">
    <location>
        <begin position="233"/>
        <end position="257"/>
    </location>
</feature>
<keyword evidence="1" id="KW-0812">Transmembrane</keyword>
<organism evidence="3 4">
    <name type="scientific">Podospora didyma</name>
    <dbReference type="NCBI Taxonomy" id="330526"/>
    <lineage>
        <taxon>Eukaryota</taxon>
        <taxon>Fungi</taxon>
        <taxon>Dikarya</taxon>
        <taxon>Ascomycota</taxon>
        <taxon>Pezizomycotina</taxon>
        <taxon>Sordariomycetes</taxon>
        <taxon>Sordariomycetidae</taxon>
        <taxon>Sordariales</taxon>
        <taxon>Podosporaceae</taxon>
        <taxon>Podospora</taxon>
    </lineage>
</organism>
<accession>A0AAE0U8H3</accession>
<evidence type="ECO:0000313" key="3">
    <source>
        <dbReference type="EMBL" id="KAK3394913.1"/>
    </source>
</evidence>
<dbReference type="Proteomes" id="UP001285441">
    <property type="component" value="Unassembled WGS sequence"/>
</dbReference>
<keyword evidence="2" id="KW-0732">Signal</keyword>
<keyword evidence="1" id="KW-0472">Membrane</keyword>
<keyword evidence="1" id="KW-1133">Transmembrane helix</keyword>
<dbReference type="EMBL" id="JAULSW010000001">
    <property type="protein sequence ID" value="KAK3394913.1"/>
    <property type="molecule type" value="Genomic_DNA"/>
</dbReference>
<reference evidence="3" key="2">
    <citation type="submission" date="2023-06" db="EMBL/GenBank/DDBJ databases">
        <authorList>
            <consortium name="Lawrence Berkeley National Laboratory"/>
            <person name="Haridas S."/>
            <person name="Hensen N."/>
            <person name="Bonometti L."/>
            <person name="Westerberg I."/>
            <person name="Brannstrom I.O."/>
            <person name="Guillou S."/>
            <person name="Cros-Aarteil S."/>
            <person name="Calhoun S."/>
            <person name="Kuo A."/>
            <person name="Mondo S."/>
            <person name="Pangilinan J."/>
            <person name="Riley R."/>
            <person name="LaButti K."/>
            <person name="Andreopoulos B."/>
            <person name="Lipzen A."/>
            <person name="Chen C."/>
            <person name="Yanf M."/>
            <person name="Daum C."/>
            <person name="Ng V."/>
            <person name="Clum A."/>
            <person name="Steindorff A."/>
            <person name="Ohm R."/>
            <person name="Martin F."/>
            <person name="Silar P."/>
            <person name="Natvig D."/>
            <person name="Lalanne C."/>
            <person name="Gautier V."/>
            <person name="Ament-velasquez S.L."/>
            <person name="Kruys A."/>
            <person name="Hutchinson M.I."/>
            <person name="Powell A.J."/>
            <person name="Barry K."/>
            <person name="Miller A.N."/>
            <person name="Grigoriev I.V."/>
            <person name="Debuchy R."/>
            <person name="Gladieux P."/>
            <person name="Thoren M.H."/>
            <person name="Johannesson H."/>
        </authorList>
    </citation>
    <scope>NUCLEOTIDE SEQUENCE</scope>
    <source>
        <strain evidence="3">CBS 232.78</strain>
    </source>
</reference>
<protein>
    <recommendedName>
        <fullName evidence="5">Mid2 domain-containing protein</fullName>
    </recommendedName>
</protein>
<evidence type="ECO:0000256" key="2">
    <source>
        <dbReference type="SAM" id="SignalP"/>
    </source>
</evidence>
<sequence length="335" mass="34607">MVASTSRQARRIAFVLATSLLVATRADPNAPCYFPGENHALGYYPCQPDAFIASCCPAGWTCFSNALCIATTESNSFPNITLGAVQRGACTNPKWNNNICGSACLDPDNNDAGKLAACGNDRFCCGADFDSGRCNCSSNGAAFRIDVGLAQTIIQVTDTTFKGTPSLSIATTPPTARTTTSPASVSARPSSIMAATLSTARLGSSNTSAVQSSTPWPSFVHPPYSESGPNRGLVIGLAVGIPVGVIAIVAFVLVYIFHWRPHSSVRSGGSGTSGHGMFENNNNYAGTSFVGGGGHGVGNNSSVIGNDDFNNTSLQLAESDLNGPQIVSNYRSGGV</sequence>
<evidence type="ECO:0000313" key="4">
    <source>
        <dbReference type="Proteomes" id="UP001285441"/>
    </source>
</evidence>
<dbReference type="AlphaFoldDB" id="A0AAE0U8H3"/>
<evidence type="ECO:0000256" key="1">
    <source>
        <dbReference type="SAM" id="Phobius"/>
    </source>
</evidence>
<evidence type="ECO:0008006" key="5">
    <source>
        <dbReference type="Google" id="ProtNLM"/>
    </source>
</evidence>
<proteinExistence type="predicted"/>
<comment type="caution">
    <text evidence="3">The sequence shown here is derived from an EMBL/GenBank/DDBJ whole genome shotgun (WGS) entry which is preliminary data.</text>
</comment>
<name>A0AAE0U8H3_9PEZI</name>
<feature type="signal peptide" evidence="2">
    <location>
        <begin position="1"/>
        <end position="26"/>
    </location>
</feature>
<reference evidence="3" key="1">
    <citation type="journal article" date="2023" name="Mol. Phylogenet. Evol.">
        <title>Genome-scale phylogeny and comparative genomics of the fungal order Sordariales.</title>
        <authorList>
            <person name="Hensen N."/>
            <person name="Bonometti L."/>
            <person name="Westerberg I."/>
            <person name="Brannstrom I.O."/>
            <person name="Guillou S."/>
            <person name="Cros-Aarteil S."/>
            <person name="Calhoun S."/>
            <person name="Haridas S."/>
            <person name="Kuo A."/>
            <person name="Mondo S."/>
            <person name="Pangilinan J."/>
            <person name="Riley R."/>
            <person name="LaButti K."/>
            <person name="Andreopoulos B."/>
            <person name="Lipzen A."/>
            <person name="Chen C."/>
            <person name="Yan M."/>
            <person name="Daum C."/>
            <person name="Ng V."/>
            <person name="Clum A."/>
            <person name="Steindorff A."/>
            <person name="Ohm R.A."/>
            <person name="Martin F."/>
            <person name="Silar P."/>
            <person name="Natvig D.O."/>
            <person name="Lalanne C."/>
            <person name="Gautier V."/>
            <person name="Ament-Velasquez S.L."/>
            <person name="Kruys A."/>
            <person name="Hutchinson M.I."/>
            <person name="Powell A.J."/>
            <person name="Barry K."/>
            <person name="Miller A.N."/>
            <person name="Grigoriev I.V."/>
            <person name="Debuchy R."/>
            <person name="Gladieux P."/>
            <person name="Hiltunen Thoren M."/>
            <person name="Johannesson H."/>
        </authorList>
    </citation>
    <scope>NUCLEOTIDE SEQUENCE</scope>
    <source>
        <strain evidence="3">CBS 232.78</strain>
    </source>
</reference>
<feature type="chain" id="PRO_5042236445" description="Mid2 domain-containing protein" evidence="2">
    <location>
        <begin position="27"/>
        <end position="335"/>
    </location>
</feature>
<gene>
    <name evidence="3" type="ORF">B0H63DRAFT_62077</name>
</gene>
<keyword evidence="4" id="KW-1185">Reference proteome</keyword>